<dbReference type="PANTHER" id="PTHR13172">
    <property type="entry name" value="MITOCHONDRIAL IMPORT INNER MEMBRANE TRANSLOCASE SUBUNIT TIM9B"/>
    <property type="match status" value="1"/>
</dbReference>
<keyword evidence="4 8" id="KW-0653">Protein transport</keyword>
<evidence type="ECO:0000256" key="8">
    <source>
        <dbReference type="RuleBase" id="RU367043"/>
    </source>
</evidence>
<reference evidence="10" key="1">
    <citation type="journal article" date="2006" name="J. Mol. Evol.">
        <title>Protein targeting into the complex plastid of cryptophytes.</title>
        <authorList>
            <person name="Gould S.B."/>
            <person name="Sommer M.S."/>
            <person name="Hadfi K."/>
            <person name="Zauner S."/>
            <person name="Kroth P."/>
            <person name="Maier U.G."/>
        </authorList>
    </citation>
    <scope>NUCLEOTIDE SEQUENCE</scope>
</reference>
<evidence type="ECO:0000256" key="6">
    <source>
        <dbReference type="ARBA" id="ARBA00023128"/>
    </source>
</evidence>
<dbReference type="SUPFAM" id="SSF144122">
    <property type="entry name" value="Tim10-like"/>
    <property type="match status" value="1"/>
</dbReference>
<protein>
    <recommendedName>
        <fullName evidence="8">Mitochondrial import inner membrane translocase subunit</fullName>
    </recommendedName>
</protein>
<keyword evidence="2" id="KW-0479">Metal-binding</keyword>
<evidence type="ECO:0000259" key="9">
    <source>
        <dbReference type="Pfam" id="PF02953"/>
    </source>
</evidence>
<dbReference type="AlphaFoldDB" id="A2AX41"/>
<sequence length="99" mass="10963">MDMNAMLAGVSESERQRLMMMLEDMQIKEQVTMYNSLVERCFNNCVTSFRSKTLDDREEKCITRCTTKFIKASARAGQAFQAIGMQPGQGMPGAPGGGV</sequence>
<dbReference type="Gene3D" id="1.10.287.810">
    <property type="entry name" value="Mitochondrial import inner membrane translocase subunit tim13 like domains"/>
    <property type="match status" value="1"/>
</dbReference>
<evidence type="ECO:0000313" key="10">
    <source>
        <dbReference type="EMBL" id="CAJ73651.1"/>
    </source>
</evidence>
<keyword evidence="3" id="KW-0862">Zinc</keyword>
<keyword evidence="8" id="KW-0999">Mitochondrion inner membrane</keyword>
<keyword evidence="7 8" id="KW-1015">Disulfide bond</keyword>
<comment type="similarity">
    <text evidence="8">Belongs to the small Tim family.</text>
</comment>
<evidence type="ECO:0000256" key="4">
    <source>
        <dbReference type="ARBA" id="ARBA00022927"/>
    </source>
</evidence>
<comment type="function">
    <text evidence="8">Mitochondrial intermembrane chaperone that participates in the import and insertion of some multi-pass transmembrane proteins into the mitochondrial inner membrane. Also required for the transfer of beta-barrel precursors from the TOM complex to the sorting and assembly machinery (SAM complex) of the outer membrane. Acts as a chaperone-like protein that protects the hydrophobic precursors from aggregation and guide them through the mitochondrial intermembrane space.</text>
</comment>
<reference evidence="10" key="2">
    <citation type="journal article" date="2006" name="Mol. Biol. Evol.">
        <title>Nucleus-to-nucleus gene transfer and protein retargeting into a remnant cytoplasm of cryptophytes and diatoms.</title>
        <authorList>
            <person name="Gould S.B."/>
            <person name="Sommer M.S."/>
            <person name="Kroth P.G."/>
            <person name="Gile G.H."/>
            <person name="Keeling P.J."/>
            <person name="Maier U.G."/>
        </authorList>
    </citation>
    <scope>NUCLEOTIDE SEQUENCE</scope>
</reference>
<comment type="subcellular location">
    <subcellularLocation>
        <location evidence="8">Mitochondrion inner membrane</location>
        <topology evidence="8">Peripheral membrane protein</topology>
        <orientation evidence="8">Intermembrane side</orientation>
    </subcellularLocation>
</comment>
<feature type="domain" description="Tim10-like" evidence="9">
    <location>
        <begin position="20"/>
        <end position="82"/>
    </location>
</feature>
<dbReference type="InterPro" id="IPR050673">
    <property type="entry name" value="Mito_inner_translocase_sub"/>
</dbReference>
<organism evidence="10">
    <name type="scientific">Guillardia theta</name>
    <name type="common">Cryptophyte</name>
    <name type="synonym">Cryptomonas phi</name>
    <dbReference type="NCBI Taxonomy" id="55529"/>
    <lineage>
        <taxon>Eukaryota</taxon>
        <taxon>Cryptophyceae</taxon>
        <taxon>Pyrenomonadales</taxon>
        <taxon>Geminigeraceae</taxon>
        <taxon>Guillardia</taxon>
    </lineage>
</organism>
<accession>A2AX41</accession>
<keyword evidence="8" id="KW-0472">Membrane</keyword>
<evidence type="ECO:0000256" key="3">
    <source>
        <dbReference type="ARBA" id="ARBA00022833"/>
    </source>
</evidence>
<dbReference type="GO" id="GO:0005743">
    <property type="term" value="C:mitochondrial inner membrane"/>
    <property type="evidence" value="ECO:0007669"/>
    <property type="project" value="UniProtKB-SubCell"/>
</dbReference>
<evidence type="ECO:0000256" key="7">
    <source>
        <dbReference type="ARBA" id="ARBA00023157"/>
    </source>
</evidence>
<comment type="subunit">
    <text evidence="8">Heterohexamer.</text>
</comment>
<keyword evidence="6 8" id="KW-0496">Mitochondrion</keyword>
<evidence type="ECO:0000256" key="1">
    <source>
        <dbReference type="ARBA" id="ARBA00022448"/>
    </source>
</evidence>
<comment type="domain">
    <text evidence="8">The twin CX3C motif contains 4 conserved Cys residues that form 2 disulfide bonds in the mitochondrial intermembrane space.</text>
</comment>
<dbReference type="EMBL" id="AM183810">
    <property type="protein sequence ID" value="CAJ73651.1"/>
    <property type="molecule type" value="mRNA"/>
</dbReference>
<dbReference type="GO" id="GO:0015031">
    <property type="term" value="P:protein transport"/>
    <property type="evidence" value="ECO:0007669"/>
    <property type="project" value="UniProtKB-KW"/>
</dbReference>
<name>A2AX41_GUITH</name>
<dbReference type="GO" id="GO:0046872">
    <property type="term" value="F:metal ion binding"/>
    <property type="evidence" value="ECO:0007669"/>
    <property type="project" value="UniProtKB-KW"/>
</dbReference>
<evidence type="ECO:0000256" key="5">
    <source>
        <dbReference type="ARBA" id="ARBA00023010"/>
    </source>
</evidence>
<evidence type="ECO:0000256" key="2">
    <source>
        <dbReference type="ARBA" id="ARBA00022723"/>
    </source>
</evidence>
<keyword evidence="1 8" id="KW-0813">Transport</keyword>
<dbReference type="Pfam" id="PF02953">
    <property type="entry name" value="zf-Tim10_DDP"/>
    <property type="match status" value="1"/>
</dbReference>
<keyword evidence="5 8" id="KW-0811">Translocation</keyword>
<gene>
    <name evidence="10" type="primary">tim9</name>
</gene>
<proteinExistence type="evidence at transcript level"/>
<keyword evidence="8" id="KW-0143">Chaperone</keyword>
<dbReference type="InterPro" id="IPR004217">
    <property type="entry name" value="Tim10-like"/>
</dbReference>
<dbReference type="InterPro" id="IPR035427">
    <property type="entry name" value="Tim10-like_dom_sf"/>
</dbReference>